<reference evidence="19" key="1">
    <citation type="submission" date="2017-02" db="EMBL/GenBank/DDBJ databases">
        <authorList>
            <person name="Varghese N."/>
            <person name="Submissions S."/>
        </authorList>
    </citation>
    <scope>NUCLEOTIDE SEQUENCE [LARGE SCALE GENOMIC DNA]</scope>
    <source>
        <strain evidence="19">DSM 19608</strain>
    </source>
</reference>
<dbReference type="InterPro" id="IPR003660">
    <property type="entry name" value="HAMP_dom"/>
</dbReference>
<keyword evidence="13" id="KW-0175">Coiled coil</keyword>
<dbReference type="AlphaFoldDB" id="A0A1T4KC33"/>
<dbReference type="GO" id="GO:0016597">
    <property type="term" value="F:amino acid binding"/>
    <property type="evidence" value="ECO:0007669"/>
    <property type="project" value="UniProtKB-ARBA"/>
</dbReference>
<evidence type="ECO:0000256" key="11">
    <source>
        <dbReference type="ARBA" id="ARBA00029447"/>
    </source>
</evidence>
<gene>
    <name evidence="18" type="ORF">SAMN02745782_00123</name>
</gene>
<dbReference type="CDD" id="cd12913">
    <property type="entry name" value="PDC1_MCP_like"/>
    <property type="match status" value="1"/>
</dbReference>
<feature type="coiled-coil region" evidence="13">
    <location>
        <begin position="550"/>
        <end position="613"/>
    </location>
</feature>
<evidence type="ECO:0000256" key="10">
    <source>
        <dbReference type="ARBA" id="ARBA00023224"/>
    </source>
</evidence>
<comment type="subcellular location">
    <subcellularLocation>
        <location evidence="1">Cell inner membrane</location>
    </subcellularLocation>
    <subcellularLocation>
        <location evidence="2">Cell membrane</location>
        <topology evidence="2">Multi-pass membrane protein</topology>
    </subcellularLocation>
</comment>
<dbReference type="PROSITE" id="PS50111">
    <property type="entry name" value="CHEMOTAXIS_TRANSDUC_2"/>
    <property type="match status" value="1"/>
</dbReference>
<dbReference type="InterPro" id="IPR029151">
    <property type="entry name" value="Sensor-like_sf"/>
</dbReference>
<dbReference type="CDD" id="cd06225">
    <property type="entry name" value="HAMP"/>
    <property type="match status" value="1"/>
</dbReference>
<keyword evidence="4" id="KW-0488">Methylation</keyword>
<name>A0A1T4KC33_VIBCI</name>
<dbReference type="STRING" id="1123491.SAMN02745782_00123"/>
<keyword evidence="10 12" id="KW-0807">Transducer</keyword>
<keyword evidence="3" id="KW-1003">Cell membrane</keyword>
<evidence type="ECO:0000256" key="5">
    <source>
        <dbReference type="ARBA" id="ARBA00022500"/>
    </source>
</evidence>
<feature type="chain" id="PRO_5012639845" evidence="15">
    <location>
        <begin position="29"/>
        <end position="622"/>
    </location>
</feature>
<feature type="signal peptide" evidence="15">
    <location>
        <begin position="1"/>
        <end position="28"/>
    </location>
</feature>
<proteinExistence type="inferred from homology"/>
<evidence type="ECO:0000256" key="15">
    <source>
        <dbReference type="SAM" id="SignalP"/>
    </source>
</evidence>
<feature type="transmembrane region" description="Helical" evidence="14">
    <location>
        <begin position="271"/>
        <end position="293"/>
    </location>
</feature>
<dbReference type="SMART" id="SM00283">
    <property type="entry name" value="MA"/>
    <property type="match status" value="1"/>
</dbReference>
<dbReference type="PROSITE" id="PS50885">
    <property type="entry name" value="HAMP"/>
    <property type="match status" value="1"/>
</dbReference>
<evidence type="ECO:0000259" key="16">
    <source>
        <dbReference type="PROSITE" id="PS50111"/>
    </source>
</evidence>
<accession>A0A1T4KC33</accession>
<dbReference type="GO" id="GO:0007165">
    <property type="term" value="P:signal transduction"/>
    <property type="evidence" value="ECO:0007669"/>
    <property type="project" value="UniProtKB-KW"/>
</dbReference>
<keyword evidence="6" id="KW-0997">Cell inner membrane</keyword>
<dbReference type="PANTHER" id="PTHR32089">
    <property type="entry name" value="METHYL-ACCEPTING CHEMOTAXIS PROTEIN MCPB"/>
    <property type="match status" value="1"/>
</dbReference>
<dbReference type="FunFam" id="3.30.450.20:FF:000048">
    <property type="entry name" value="Methyl-accepting chemotaxis protein"/>
    <property type="match status" value="1"/>
</dbReference>
<dbReference type="PANTHER" id="PTHR32089:SF117">
    <property type="entry name" value="METHYL ACCEPTING SENSORY TRANSDUCER WITH CACHE_1 SMALL MOLECULE BINDING DOMAIN"/>
    <property type="match status" value="1"/>
</dbReference>
<dbReference type="Gene3D" id="3.30.450.20">
    <property type="entry name" value="PAS domain"/>
    <property type="match status" value="2"/>
</dbReference>
<dbReference type="InterPro" id="IPR033479">
    <property type="entry name" value="dCache_1"/>
</dbReference>
<dbReference type="Gene3D" id="1.10.287.950">
    <property type="entry name" value="Methyl-accepting chemotaxis protein"/>
    <property type="match status" value="1"/>
</dbReference>
<protein>
    <submittedName>
        <fullName evidence="18">Methyl-accepting chemotaxis sensory transducer with Cache sensor</fullName>
    </submittedName>
</protein>
<dbReference type="EMBL" id="FUXB01000001">
    <property type="protein sequence ID" value="SJZ39875.1"/>
    <property type="molecule type" value="Genomic_DNA"/>
</dbReference>
<organism evidence="18 19">
    <name type="scientific">Vibrio cincinnatiensis DSM 19608</name>
    <dbReference type="NCBI Taxonomy" id="1123491"/>
    <lineage>
        <taxon>Bacteria</taxon>
        <taxon>Pseudomonadati</taxon>
        <taxon>Pseudomonadota</taxon>
        <taxon>Gammaproteobacteria</taxon>
        <taxon>Vibrionales</taxon>
        <taxon>Vibrionaceae</taxon>
        <taxon>Vibrio</taxon>
    </lineage>
</organism>
<dbReference type="Pfam" id="PF02743">
    <property type="entry name" value="dCache_1"/>
    <property type="match status" value="1"/>
</dbReference>
<sequence length="622" mass="67766">MKFSHKVVAASSAMLLLTLALLSTQQYFTIREEIETQVNGSVEEIVAGVRSTVSKDLNGSKVLAQYVTELVQVDMDPNHVADVLRQSSLKDSFILVGLGYEKDGSYVGSDPNWDPGVTWDPRARPWYRDAKNAGKLTITAPYADSSTGEILISIATPVNYRGRFSGAIFFDVSLVSLAKLVNQVSLFDAGYLFIVADDGTLVAHPDERLNGKPMSDFLPQVKISHDVQEIKINGQYYQLRFVDIPGEKWSIGVLLDESIAFAAIDDLRHRALIYSIVALVISTLILSLILRVLMRPLDTLNEAIQDVASGQGDLTKRLDTNTDVEFARLATGFNQFTETLQRLISESKLIGQQIMRSTESTAHGLQASTQAMQTQMYEVEQLATAMHEMATTSNDVASNAQGAASAAQDADNATEEGSEVVNHTTEAINALASRIDQAVEEVKQLEVATSNIETILKVINDIADQTNLLALNAAIEAARAGESGRGFAVVADEVRTLAQRTQQSTTEIRSMIEQLQVGSSAVAGAMKQSKDTATDTVAKACEANDALLRIRQAIQQITDMNMQIASAAEEQSLVAEEINANTVKIKDLSVQVSDTASQSNQQMQEQLDNVRRQDAVMNKFIV</sequence>
<dbReference type="SUPFAM" id="SSF58104">
    <property type="entry name" value="Methyl-accepting chemotaxis protein (MCP) signaling domain"/>
    <property type="match status" value="1"/>
</dbReference>
<dbReference type="GO" id="GO:0005886">
    <property type="term" value="C:plasma membrane"/>
    <property type="evidence" value="ECO:0007669"/>
    <property type="project" value="UniProtKB-SubCell"/>
</dbReference>
<dbReference type="RefSeq" id="WP_078924537.1">
    <property type="nucleotide sequence ID" value="NZ_FUXB01000001.1"/>
</dbReference>
<evidence type="ECO:0000256" key="4">
    <source>
        <dbReference type="ARBA" id="ARBA00022481"/>
    </source>
</evidence>
<dbReference type="SMART" id="SM00304">
    <property type="entry name" value="HAMP"/>
    <property type="match status" value="2"/>
</dbReference>
<dbReference type="Pfam" id="PF00015">
    <property type="entry name" value="MCPsignal"/>
    <property type="match status" value="1"/>
</dbReference>
<dbReference type="OrthoDB" id="2489132at2"/>
<dbReference type="Pfam" id="PF00672">
    <property type="entry name" value="HAMP"/>
    <property type="match status" value="1"/>
</dbReference>
<keyword evidence="9 14" id="KW-0472">Membrane</keyword>
<evidence type="ECO:0000256" key="13">
    <source>
        <dbReference type="SAM" id="Coils"/>
    </source>
</evidence>
<evidence type="ECO:0000256" key="12">
    <source>
        <dbReference type="PROSITE-ProRule" id="PRU00284"/>
    </source>
</evidence>
<keyword evidence="5" id="KW-0145">Chemotaxis</keyword>
<dbReference type="InterPro" id="IPR004089">
    <property type="entry name" value="MCPsignal_dom"/>
</dbReference>
<feature type="domain" description="Methyl-accepting transducer" evidence="16">
    <location>
        <begin position="350"/>
        <end position="586"/>
    </location>
</feature>
<evidence type="ECO:0000256" key="6">
    <source>
        <dbReference type="ARBA" id="ARBA00022519"/>
    </source>
</evidence>
<dbReference type="CDD" id="cd11386">
    <property type="entry name" value="MCP_signal"/>
    <property type="match status" value="1"/>
</dbReference>
<dbReference type="SUPFAM" id="SSF103190">
    <property type="entry name" value="Sensory domain-like"/>
    <property type="match status" value="1"/>
</dbReference>
<dbReference type="GeneID" id="70583784"/>
<feature type="domain" description="HAMP" evidence="17">
    <location>
        <begin position="291"/>
        <end position="345"/>
    </location>
</feature>
<evidence type="ECO:0000313" key="19">
    <source>
        <dbReference type="Proteomes" id="UP000190834"/>
    </source>
</evidence>
<keyword evidence="19" id="KW-1185">Reference proteome</keyword>
<evidence type="ECO:0000256" key="2">
    <source>
        <dbReference type="ARBA" id="ARBA00004651"/>
    </source>
</evidence>
<dbReference type="Proteomes" id="UP000190834">
    <property type="component" value="Unassembled WGS sequence"/>
</dbReference>
<evidence type="ECO:0000256" key="14">
    <source>
        <dbReference type="SAM" id="Phobius"/>
    </source>
</evidence>
<evidence type="ECO:0000256" key="3">
    <source>
        <dbReference type="ARBA" id="ARBA00022475"/>
    </source>
</evidence>
<keyword evidence="8 14" id="KW-1133">Transmembrane helix</keyword>
<keyword evidence="7 14" id="KW-0812">Transmembrane</keyword>
<evidence type="ECO:0000313" key="18">
    <source>
        <dbReference type="EMBL" id="SJZ39875.1"/>
    </source>
</evidence>
<comment type="similarity">
    <text evidence="11">Belongs to the methyl-accepting chemotaxis (MCP) protein family.</text>
</comment>
<dbReference type="FunFam" id="1.10.287.950:FF:000001">
    <property type="entry name" value="Methyl-accepting chemotaxis sensory transducer"/>
    <property type="match status" value="1"/>
</dbReference>
<keyword evidence="15" id="KW-0732">Signal</keyword>
<dbReference type="CDD" id="cd12912">
    <property type="entry name" value="PDC2_MCP_like"/>
    <property type="match status" value="1"/>
</dbReference>
<evidence type="ECO:0000256" key="8">
    <source>
        <dbReference type="ARBA" id="ARBA00022989"/>
    </source>
</evidence>
<evidence type="ECO:0000256" key="9">
    <source>
        <dbReference type="ARBA" id="ARBA00023136"/>
    </source>
</evidence>
<dbReference type="GO" id="GO:0043200">
    <property type="term" value="P:response to amino acid"/>
    <property type="evidence" value="ECO:0007669"/>
    <property type="project" value="UniProtKB-ARBA"/>
</dbReference>
<evidence type="ECO:0000256" key="1">
    <source>
        <dbReference type="ARBA" id="ARBA00004533"/>
    </source>
</evidence>
<evidence type="ECO:0000259" key="17">
    <source>
        <dbReference type="PROSITE" id="PS50885"/>
    </source>
</evidence>
<evidence type="ECO:0000256" key="7">
    <source>
        <dbReference type="ARBA" id="ARBA00022692"/>
    </source>
</evidence>
<dbReference type="GO" id="GO:0006935">
    <property type="term" value="P:chemotaxis"/>
    <property type="evidence" value="ECO:0007669"/>
    <property type="project" value="UniProtKB-KW"/>
</dbReference>